<dbReference type="OMA" id="TANWKIK"/>
<keyword evidence="1" id="KW-0812">Transmembrane</keyword>
<evidence type="ECO:0000256" key="1">
    <source>
        <dbReference type="SAM" id="Phobius"/>
    </source>
</evidence>
<evidence type="ECO:0000313" key="3">
    <source>
        <dbReference type="WBParaSite" id="HCON_00059695-00001"/>
    </source>
</evidence>
<organism evidence="2 3">
    <name type="scientific">Haemonchus contortus</name>
    <name type="common">Barber pole worm</name>
    <dbReference type="NCBI Taxonomy" id="6289"/>
    <lineage>
        <taxon>Eukaryota</taxon>
        <taxon>Metazoa</taxon>
        <taxon>Ecdysozoa</taxon>
        <taxon>Nematoda</taxon>
        <taxon>Chromadorea</taxon>
        <taxon>Rhabditida</taxon>
        <taxon>Rhabditina</taxon>
        <taxon>Rhabditomorpha</taxon>
        <taxon>Strongyloidea</taxon>
        <taxon>Trichostrongylidae</taxon>
        <taxon>Haemonchus</taxon>
    </lineage>
</organism>
<proteinExistence type="predicted"/>
<dbReference type="Proteomes" id="UP000025227">
    <property type="component" value="Unplaced"/>
</dbReference>
<accession>A0A7I4Y7P5</accession>
<dbReference type="WBParaSite" id="HCON_00059695-00001">
    <property type="protein sequence ID" value="HCON_00059695-00001"/>
    <property type="gene ID" value="HCON_00059695"/>
</dbReference>
<dbReference type="AlphaFoldDB" id="A0A7I4Y7P5"/>
<evidence type="ECO:0000313" key="2">
    <source>
        <dbReference type="Proteomes" id="UP000025227"/>
    </source>
</evidence>
<sequence>NYLVGSSVMPEERTVKFTVKPIGRSYTSHRFWYAITLPFRRTVPAVALATLFWAVVYNVGVRYWKGPDHPVNRFRWRRMKKEGLLSDELLEKERVVLEYHKSRILDPPPGPYTHDLYNYNKSPL</sequence>
<keyword evidence="1" id="KW-0472">Membrane</keyword>
<dbReference type="OrthoDB" id="5861055at2759"/>
<keyword evidence="2" id="KW-1185">Reference proteome</keyword>
<protein>
    <submittedName>
        <fullName evidence="3">Protein F44G4.3</fullName>
    </submittedName>
</protein>
<feature type="transmembrane region" description="Helical" evidence="1">
    <location>
        <begin position="45"/>
        <end position="64"/>
    </location>
</feature>
<keyword evidence="1" id="KW-1133">Transmembrane helix</keyword>
<name>A0A7I4Y7P5_HAECO</name>
<reference evidence="3" key="1">
    <citation type="submission" date="2020-12" db="UniProtKB">
        <authorList>
            <consortium name="WormBaseParasite"/>
        </authorList>
    </citation>
    <scope>IDENTIFICATION</scope>
    <source>
        <strain evidence="3">MHco3</strain>
    </source>
</reference>